<dbReference type="InterPro" id="IPR048329">
    <property type="entry name" value="PcRGLX_1st"/>
</dbReference>
<organism evidence="2 3">
    <name type="scientific">Neiella marina</name>
    <dbReference type="NCBI Taxonomy" id="508461"/>
    <lineage>
        <taxon>Bacteria</taxon>
        <taxon>Pseudomonadati</taxon>
        <taxon>Pseudomonadota</taxon>
        <taxon>Gammaproteobacteria</taxon>
        <taxon>Alteromonadales</taxon>
        <taxon>Echinimonadaceae</taxon>
        <taxon>Neiella</taxon>
    </lineage>
</organism>
<accession>A0A8J2U7J3</accession>
<proteinExistence type="predicted"/>
<sequence>MAVGTATFYGSGLMNHSMPSNVHCLLINGNENYGDVIEFGLPLPKGQFRQNQLALLDDQGRVLNAHVCATSFWPDKTLRWCRVSMATAGLTLPAKVYPTAVAQLDGIEQKTPVIQRTEQTLDITTDHYRYQFNTSELSTFSVFERSGEQLLGGRAIGLVPPEGQIAVGNVDYVSHRSEYLASGALLTKVTLAGTFDTKSELEPPRFKLTVKFHHNSDRIDASLQLHNPRAAQHIEGTWDLGDPNSLLFDSLHLSWFADQLNQLRCADEQDQTPPITADQSLTVYHESSGGEAWNSPVHVNAQQQLPMRFQGYRLTTDNRTTTGTRIQPVISARCRGSAIQLGIQQFWQQFPSAITISQQHLELGLFPAEFPDRYELQGGERKTFHFSLCLSSLDDGAERQSLVLPIVQLNPTWLARCHTLPWLTDAVTDSRLQAVINQGLFGEHSLLAKREKADQYGWRHFGELYADHEAEGHDGDELFISHYNNQYDPIYGLLTQSFIHQSAELKLQADELASHVVDIDIYHTDQDKNEYNHGLFWHTDHYQQAKTCTHRTYSKLHRNDVYADHVGGGGPGGQHCYTTGLTLHYLLAGDDDAKQAVLKLGEWISNVYEGQGTFVELLLAWKNRFRPDIKNLLTGLYPLDRGTGNYIIALLDCYTLTEQSRYLSNVAAIIRDTVHPCDIIAERNFDDVEETWFYTVFLQAVGRYLWVKAERLELDDDFIYARDALLHYADWMVTHENLSLDHPERLEFPTLTWTAQDLRKVAVLYMAHYFAPEPQPRYVEQAEQWYQQICQGLEQDRTRTHTRVLAILMQNNGAREWVQQASRQPFPPRGNHGKPRAQSKLAQIVTVSRQVLKTLMRFSLQREIDQINRRFPQLAERWRR</sequence>
<feature type="domain" description="PcRGLX/YetA-like N-terminal RIFT barrel" evidence="1">
    <location>
        <begin position="31"/>
        <end position="86"/>
    </location>
</feature>
<dbReference type="Pfam" id="PF19501">
    <property type="entry name" value="PcRGLX_1st"/>
    <property type="match status" value="1"/>
</dbReference>
<reference evidence="3" key="1">
    <citation type="journal article" date="2019" name="Int. J. Syst. Evol. Microbiol.">
        <title>The Global Catalogue of Microorganisms (GCM) 10K type strain sequencing project: providing services to taxonomists for standard genome sequencing and annotation.</title>
        <authorList>
            <consortium name="The Broad Institute Genomics Platform"/>
            <consortium name="The Broad Institute Genome Sequencing Center for Infectious Disease"/>
            <person name="Wu L."/>
            <person name="Ma J."/>
        </authorList>
    </citation>
    <scope>NUCLEOTIDE SEQUENCE [LARGE SCALE GENOMIC DNA]</scope>
    <source>
        <strain evidence="3">CGMCC 1.10130</strain>
    </source>
</reference>
<protein>
    <recommendedName>
        <fullName evidence="1">PcRGLX/YetA-like N-terminal RIFT barrel domain-containing protein</fullName>
    </recommendedName>
</protein>
<keyword evidence="3" id="KW-1185">Reference proteome</keyword>
<evidence type="ECO:0000313" key="2">
    <source>
        <dbReference type="EMBL" id="GGA84445.1"/>
    </source>
</evidence>
<comment type="caution">
    <text evidence="2">The sequence shown here is derived from an EMBL/GenBank/DDBJ whole genome shotgun (WGS) entry which is preliminary data.</text>
</comment>
<evidence type="ECO:0000259" key="1">
    <source>
        <dbReference type="Pfam" id="PF19501"/>
    </source>
</evidence>
<dbReference type="AlphaFoldDB" id="A0A8J2U7J3"/>
<dbReference type="Proteomes" id="UP000619743">
    <property type="component" value="Unassembled WGS sequence"/>
</dbReference>
<dbReference type="EMBL" id="BMDX01000016">
    <property type="protein sequence ID" value="GGA84445.1"/>
    <property type="molecule type" value="Genomic_DNA"/>
</dbReference>
<name>A0A8J2U7J3_9GAMM</name>
<evidence type="ECO:0000313" key="3">
    <source>
        <dbReference type="Proteomes" id="UP000619743"/>
    </source>
</evidence>
<gene>
    <name evidence="2" type="ORF">GCM10011369_28130</name>
</gene>